<dbReference type="PROSITE" id="PS50928">
    <property type="entry name" value="ABC_TM1"/>
    <property type="match status" value="1"/>
</dbReference>
<evidence type="ECO:0000259" key="7">
    <source>
        <dbReference type="PROSITE" id="PS50928"/>
    </source>
</evidence>
<feature type="transmembrane region" description="Helical" evidence="6">
    <location>
        <begin position="98"/>
        <end position="119"/>
    </location>
</feature>
<evidence type="ECO:0000256" key="3">
    <source>
        <dbReference type="ARBA" id="ARBA00022692"/>
    </source>
</evidence>
<dbReference type="EMBL" id="JAGGKV010000005">
    <property type="protein sequence ID" value="MBP1963115.1"/>
    <property type="molecule type" value="Genomic_DNA"/>
</dbReference>
<keyword evidence="3 6" id="KW-0812">Transmembrane</keyword>
<dbReference type="Proteomes" id="UP001519344">
    <property type="component" value="Unassembled WGS sequence"/>
</dbReference>
<evidence type="ECO:0000313" key="8">
    <source>
        <dbReference type="EMBL" id="MBP1963115.1"/>
    </source>
</evidence>
<sequence length="324" mass="36548">MADSIAKPASLKRMQVLKPTGAKLFFIKLRNQKALAAMSLPFVIWLLVFKYVPIWGWTIAFQNFKPAKKLADQQWVGFDNFKFLFLDDGFYRVMRNTVVMSSINLVLGFVTAITLAILLNELRRAMFKRFVQTVSYLPHFISWVVAANIVSSALSTENGIVNILLMKLHVINEPILWLAEGKYFWGILGAAEVWKNVGWNTIIYLAAMTTIDPTLYEAAEMDGASRFRRIVHVTLPALKPIIVILLIMNLGNILESGFEPQYLLGNGLTADYSENLDIFVLKYGIAMGKFSFATAAGMFKTVISFIFLFSANHLAKKLGQPRLF</sequence>
<dbReference type="CDD" id="cd06261">
    <property type="entry name" value="TM_PBP2"/>
    <property type="match status" value="1"/>
</dbReference>
<gene>
    <name evidence="8" type="ORF">J2Z65_002331</name>
</gene>
<feature type="transmembrane region" description="Helical" evidence="6">
    <location>
        <begin position="290"/>
        <end position="315"/>
    </location>
</feature>
<protein>
    <submittedName>
        <fullName evidence="8">Aldouronate transport system permease protein</fullName>
    </submittedName>
</protein>
<dbReference type="SUPFAM" id="SSF161098">
    <property type="entry name" value="MetI-like"/>
    <property type="match status" value="1"/>
</dbReference>
<dbReference type="Pfam" id="PF00528">
    <property type="entry name" value="BPD_transp_1"/>
    <property type="match status" value="1"/>
</dbReference>
<comment type="caution">
    <text evidence="8">The sequence shown here is derived from an EMBL/GenBank/DDBJ whole genome shotgun (WGS) entry which is preliminary data.</text>
</comment>
<reference evidence="8 9" key="1">
    <citation type="submission" date="2021-03" db="EMBL/GenBank/DDBJ databases">
        <title>Genomic Encyclopedia of Type Strains, Phase IV (KMG-IV): sequencing the most valuable type-strain genomes for metagenomic binning, comparative biology and taxonomic classification.</title>
        <authorList>
            <person name="Goeker M."/>
        </authorList>
    </citation>
    <scope>NUCLEOTIDE SEQUENCE [LARGE SCALE GENOMIC DNA]</scope>
    <source>
        <strain evidence="8 9">DSM 24950</strain>
    </source>
</reference>
<name>A0ABS4HWV0_9BACL</name>
<dbReference type="InterPro" id="IPR035906">
    <property type="entry name" value="MetI-like_sf"/>
</dbReference>
<evidence type="ECO:0000313" key="9">
    <source>
        <dbReference type="Proteomes" id="UP001519344"/>
    </source>
</evidence>
<evidence type="ECO:0000256" key="5">
    <source>
        <dbReference type="ARBA" id="ARBA00023136"/>
    </source>
</evidence>
<comment type="subcellular location">
    <subcellularLocation>
        <location evidence="6">Cell membrane</location>
        <topology evidence="6">Multi-pass membrane protein</topology>
    </subcellularLocation>
    <subcellularLocation>
        <location evidence="1">Membrane</location>
        <topology evidence="1">Multi-pass membrane protein</topology>
    </subcellularLocation>
</comment>
<feature type="transmembrane region" description="Helical" evidence="6">
    <location>
        <begin position="230"/>
        <end position="254"/>
    </location>
</feature>
<keyword evidence="2 6" id="KW-0813">Transport</keyword>
<dbReference type="PANTHER" id="PTHR43496">
    <property type="entry name" value="PROTEIN LPLB"/>
    <property type="match status" value="1"/>
</dbReference>
<dbReference type="Gene3D" id="1.10.3720.10">
    <property type="entry name" value="MetI-like"/>
    <property type="match status" value="1"/>
</dbReference>
<accession>A0ABS4HWV0</accession>
<proteinExistence type="inferred from homology"/>
<feature type="transmembrane region" description="Helical" evidence="6">
    <location>
        <begin position="34"/>
        <end position="52"/>
    </location>
</feature>
<keyword evidence="5 6" id="KW-0472">Membrane</keyword>
<dbReference type="PANTHER" id="PTHR43496:SF1">
    <property type="entry name" value="POLYGALACTURONAN_RHAMNOGALACTURONAN TRANSPORT SYSTEM PERMEASE PROTEIN YTEP"/>
    <property type="match status" value="1"/>
</dbReference>
<feature type="domain" description="ABC transmembrane type-1" evidence="7">
    <location>
        <begin position="94"/>
        <end position="311"/>
    </location>
</feature>
<evidence type="ECO:0000256" key="2">
    <source>
        <dbReference type="ARBA" id="ARBA00022448"/>
    </source>
</evidence>
<comment type="similarity">
    <text evidence="6">Belongs to the binding-protein-dependent transport system permease family.</text>
</comment>
<dbReference type="InterPro" id="IPR000515">
    <property type="entry name" value="MetI-like"/>
</dbReference>
<organism evidence="8 9">
    <name type="scientific">Paenibacillus aceris</name>
    <dbReference type="NCBI Taxonomy" id="869555"/>
    <lineage>
        <taxon>Bacteria</taxon>
        <taxon>Bacillati</taxon>
        <taxon>Bacillota</taxon>
        <taxon>Bacilli</taxon>
        <taxon>Bacillales</taxon>
        <taxon>Paenibacillaceae</taxon>
        <taxon>Paenibacillus</taxon>
    </lineage>
</organism>
<keyword evidence="4 6" id="KW-1133">Transmembrane helix</keyword>
<evidence type="ECO:0000256" key="4">
    <source>
        <dbReference type="ARBA" id="ARBA00022989"/>
    </source>
</evidence>
<keyword evidence="9" id="KW-1185">Reference proteome</keyword>
<evidence type="ECO:0000256" key="6">
    <source>
        <dbReference type="RuleBase" id="RU363032"/>
    </source>
</evidence>
<evidence type="ECO:0000256" key="1">
    <source>
        <dbReference type="ARBA" id="ARBA00004141"/>
    </source>
</evidence>